<evidence type="ECO:0000313" key="1">
    <source>
        <dbReference type="EMBL" id="CAH0130513.1"/>
    </source>
</evidence>
<gene>
    <name evidence="1" type="ORF">SRABI133_00221</name>
</gene>
<organism evidence="1 2">
    <name type="scientific">Peribacillus simplex</name>
    <dbReference type="NCBI Taxonomy" id="1478"/>
    <lineage>
        <taxon>Bacteria</taxon>
        <taxon>Bacillati</taxon>
        <taxon>Bacillota</taxon>
        <taxon>Bacilli</taxon>
        <taxon>Bacillales</taxon>
        <taxon>Bacillaceae</taxon>
        <taxon>Peribacillus</taxon>
    </lineage>
</organism>
<dbReference type="Proteomes" id="UP000789326">
    <property type="component" value="Unassembled WGS sequence"/>
</dbReference>
<dbReference type="EMBL" id="CAKKMG010000002">
    <property type="protein sequence ID" value="CAH0130513.1"/>
    <property type="molecule type" value="Genomic_DNA"/>
</dbReference>
<sequence length="38" mass="4381">MKAATVIAMTAMFSKVYKRDVPFVIIIVPHILFENKEE</sequence>
<proteinExistence type="predicted"/>
<dbReference type="AlphaFoldDB" id="A0A9W4PCC7"/>
<accession>A0A9W4PCC7</accession>
<comment type="caution">
    <text evidence="1">The sequence shown here is derived from an EMBL/GenBank/DDBJ whole genome shotgun (WGS) entry which is preliminary data.</text>
</comment>
<protein>
    <submittedName>
        <fullName evidence="1">Uncharacterized protein</fullName>
    </submittedName>
</protein>
<name>A0A9W4PCC7_9BACI</name>
<reference evidence="1" key="1">
    <citation type="submission" date="2021-11" db="EMBL/GenBank/DDBJ databases">
        <authorList>
            <person name="Bulgarelli D."/>
        </authorList>
    </citation>
    <scope>NUCLEOTIDE SEQUENCE</scope>
    <source>
        <strain evidence="1">Bi133</strain>
    </source>
</reference>
<evidence type="ECO:0000313" key="2">
    <source>
        <dbReference type="Proteomes" id="UP000789326"/>
    </source>
</evidence>